<dbReference type="Proteomes" id="UP000287972">
    <property type="component" value="Unassembled WGS sequence"/>
</dbReference>
<dbReference type="PANTHER" id="PTHR43861:SF1">
    <property type="entry name" value="TRANS-ACONITATE 2-METHYLTRANSFERASE"/>
    <property type="match status" value="1"/>
</dbReference>
<accession>A0A428RMF1</accession>
<dbReference type="InterPro" id="IPR029063">
    <property type="entry name" value="SAM-dependent_MTases_sf"/>
</dbReference>
<evidence type="ECO:0000313" key="4">
    <source>
        <dbReference type="Proteomes" id="UP000287972"/>
    </source>
</evidence>
<dbReference type="Gene3D" id="3.40.50.150">
    <property type="entry name" value="Vaccinia Virus protein VP39"/>
    <property type="match status" value="1"/>
</dbReference>
<protein>
    <recommendedName>
        <fullName evidence="2">Methyltransferase type 11 domain-containing protein</fullName>
    </recommendedName>
</protein>
<gene>
    <name evidence="3" type="ORF">CEP51_007957</name>
</gene>
<dbReference type="CDD" id="cd02440">
    <property type="entry name" value="AdoMet_MTases"/>
    <property type="match status" value="1"/>
</dbReference>
<dbReference type="EMBL" id="NKCL01000198">
    <property type="protein sequence ID" value="RSL78716.1"/>
    <property type="molecule type" value="Genomic_DNA"/>
</dbReference>
<dbReference type="Pfam" id="PF08241">
    <property type="entry name" value="Methyltransf_11"/>
    <property type="match status" value="1"/>
</dbReference>
<name>A0A428RMF1_9HYPO</name>
<dbReference type="AlphaFoldDB" id="A0A428RMF1"/>
<evidence type="ECO:0000313" key="3">
    <source>
        <dbReference type="EMBL" id="RSL78716.1"/>
    </source>
</evidence>
<comment type="caution">
    <text evidence="3">The sequence shown here is derived from an EMBL/GenBank/DDBJ whole genome shotgun (WGS) entry which is preliminary data.</text>
</comment>
<dbReference type="InterPro" id="IPR013216">
    <property type="entry name" value="Methyltransf_11"/>
</dbReference>
<keyword evidence="4" id="KW-1185">Reference proteome</keyword>
<proteinExistence type="predicted"/>
<organism evidence="3 4">
    <name type="scientific">Fusarium floridanum</name>
    <dbReference type="NCBI Taxonomy" id="1325733"/>
    <lineage>
        <taxon>Eukaryota</taxon>
        <taxon>Fungi</taxon>
        <taxon>Dikarya</taxon>
        <taxon>Ascomycota</taxon>
        <taxon>Pezizomycotina</taxon>
        <taxon>Sordariomycetes</taxon>
        <taxon>Hypocreomycetidae</taxon>
        <taxon>Hypocreales</taxon>
        <taxon>Nectriaceae</taxon>
        <taxon>Fusarium</taxon>
        <taxon>Fusarium solani species complex</taxon>
    </lineage>
</organism>
<dbReference type="SUPFAM" id="SSF53335">
    <property type="entry name" value="S-adenosyl-L-methionine-dependent methyltransferases"/>
    <property type="match status" value="1"/>
</dbReference>
<feature type="domain" description="Methyltransferase type 11" evidence="2">
    <location>
        <begin position="61"/>
        <end position="164"/>
    </location>
</feature>
<sequence>MANAKAQSELHQRYNEGSQSLDDPEVQHMIKQADEMMGKPARMLIAQAGLDPSTTASFNLLDLGCGTGLVASCVLEVVLPSVMSESKILCTDVNARFVDILMQRAQRDKWINVDAAVGDAQNSGLPEHSFTHFTINFAMHIIPDPAAVLRDALRILKPSGVLAFSVPHIDNGHDGGWIPDLRSALEALPFQTPFPDPMPVALHGKPQWVQPEGIKAELANHGLIDVKVEIIEMIHSVANAESFLASFAMMIKWVIETYWTVEQKQQYGDEFNKLLVEHLQSKHGGKNWDLKSTAILVTARTPE</sequence>
<dbReference type="GO" id="GO:0008757">
    <property type="term" value="F:S-adenosylmethionine-dependent methyltransferase activity"/>
    <property type="evidence" value="ECO:0007669"/>
    <property type="project" value="InterPro"/>
</dbReference>
<feature type="region of interest" description="Disordered" evidence="1">
    <location>
        <begin position="1"/>
        <end position="24"/>
    </location>
</feature>
<evidence type="ECO:0000256" key="1">
    <source>
        <dbReference type="SAM" id="MobiDB-lite"/>
    </source>
</evidence>
<evidence type="ECO:0000259" key="2">
    <source>
        <dbReference type="Pfam" id="PF08241"/>
    </source>
</evidence>
<dbReference type="PANTHER" id="PTHR43861">
    <property type="entry name" value="TRANS-ACONITATE 2-METHYLTRANSFERASE-RELATED"/>
    <property type="match status" value="1"/>
</dbReference>
<reference evidence="3 4" key="1">
    <citation type="submission" date="2017-06" db="EMBL/GenBank/DDBJ databases">
        <title>Comparative genomic analysis of Ambrosia Fusariam Clade fungi.</title>
        <authorList>
            <person name="Stajich J.E."/>
            <person name="Carrillo J."/>
            <person name="Kijimoto T."/>
            <person name="Eskalen A."/>
            <person name="O'Donnell K."/>
            <person name="Kasson M."/>
        </authorList>
    </citation>
    <scope>NUCLEOTIDE SEQUENCE [LARGE SCALE GENOMIC DNA]</scope>
    <source>
        <strain evidence="3 4">NRRL62606</strain>
    </source>
</reference>